<dbReference type="EMBL" id="JAXIOK010000004">
    <property type="protein sequence ID" value="KAK4772967.1"/>
    <property type="molecule type" value="Genomic_DNA"/>
</dbReference>
<organism evidence="2 3">
    <name type="scientific">Trapa incisa</name>
    <dbReference type="NCBI Taxonomy" id="236973"/>
    <lineage>
        <taxon>Eukaryota</taxon>
        <taxon>Viridiplantae</taxon>
        <taxon>Streptophyta</taxon>
        <taxon>Embryophyta</taxon>
        <taxon>Tracheophyta</taxon>
        <taxon>Spermatophyta</taxon>
        <taxon>Magnoliopsida</taxon>
        <taxon>eudicotyledons</taxon>
        <taxon>Gunneridae</taxon>
        <taxon>Pentapetalae</taxon>
        <taxon>rosids</taxon>
        <taxon>malvids</taxon>
        <taxon>Myrtales</taxon>
        <taxon>Lythraceae</taxon>
        <taxon>Trapa</taxon>
    </lineage>
</organism>
<reference evidence="2 3" key="1">
    <citation type="journal article" date="2023" name="Hortic Res">
        <title>Pangenome of water caltrop reveals structural variations and asymmetric subgenome divergence after allopolyploidization.</title>
        <authorList>
            <person name="Zhang X."/>
            <person name="Chen Y."/>
            <person name="Wang L."/>
            <person name="Yuan Y."/>
            <person name="Fang M."/>
            <person name="Shi L."/>
            <person name="Lu R."/>
            <person name="Comes H.P."/>
            <person name="Ma Y."/>
            <person name="Chen Y."/>
            <person name="Huang G."/>
            <person name="Zhou Y."/>
            <person name="Zheng Z."/>
            <person name="Qiu Y."/>
        </authorList>
    </citation>
    <scope>NUCLEOTIDE SEQUENCE [LARGE SCALE GENOMIC DNA]</scope>
    <source>
        <tissue evidence="2">Roots</tissue>
    </source>
</reference>
<evidence type="ECO:0000256" key="1">
    <source>
        <dbReference type="SAM" id="MobiDB-lite"/>
    </source>
</evidence>
<sequence length="92" mass="10061">MQLRPAERDWAEGGDGLGTAVAGELLQWSYHMNPLIRVGAGRLHAEGETGEVYQIDYRGPETHSSSLPPPNRPHQHDSSPSPLIHGKSVRLS</sequence>
<accession>A0AAN7QNE9</accession>
<evidence type="ECO:0000313" key="3">
    <source>
        <dbReference type="Proteomes" id="UP001345219"/>
    </source>
</evidence>
<proteinExistence type="predicted"/>
<dbReference type="AlphaFoldDB" id="A0AAN7QNE9"/>
<feature type="region of interest" description="Disordered" evidence="1">
    <location>
        <begin position="58"/>
        <end position="92"/>
    </location>
</feature>
<protein>
    <submittedName>
        <fullName evidence="2">Uncharacterized protein</fullName>
    </submittedName>
</protein>
<gene>
    <name evidence="2" type="ORF">SAY87_027986</name>
</gene>
<dbReference type="Proteomes" id="UP001345219">
    <property type="component" value="Chromosome 22"/>
</dbReference>
<evidence type="ECO:0000313" key="2">
    <source>
        <dbReference type="EMBL" id="KAK4772967.1"/>
    </source>
</evidence>
<comment type="caution">
    <text evidence="2">The sequence shown here is derived from an EMBL/GenBank/DDBJ whole genome shotgun (WGS) entry which is preliminary data.</text>
</comment>
<keyword evidence="3" id="KW-1185">Reference proteome</keyword>
<name>A0AAN7QNE9_9MYRT</name>